<evidence type="ECO:0000313" key="5">
    <source>
        <dbReference type="EMBL" id="TKZ19409.1"/>
    </source>
</evidence>
<dbReference type="Gene3D" id="3.40.50.880">
    <property type="match status" value="1"/>
</dbReference>
<dbReference type="PANTHER" id="PTHR46796:SF13">
    <property type="entry name" value="HTH-TYPE TRANSCRIPTIONAL ACTIVATOR RHAS"/>
    <property type="match status" value="1"/>
</dbReference>
<accession>A0A4U7N197</accession>
<dbReference type="InterPro" id="IPR018060">
    <property type="entry name" value="HTH_AraC"/>
</dbReference>
<reference evidence="5 6" key="1">
    <citation type="submission" date="2019-04" db="EMBL/GenBank/DDBJ databases">
        <title>Genome sequence of Pelagicola litoralis CL-ES2.</title>
        <authorList>
            <person name="Cao J."/>
        </authorList>
    </citation>
    <scope>NUCLEOTIDE SEQUENCE [LARGE SCALE GENOMIC DNA]</scope>
    <source>
        <strain evidence="5 6">CL-ES2</strain>
    </source>
</reference>
<feature type="domain" description="HTH araC/xylS-type" evidence="4">
    <location>
        <begin position="227"/>
        <end position="325"/>
    </location>
</feature>
<evidence type="ECO:0000313" key="6">
    <source>
        <dbReference type="Proteomes" id="UP000306575"/>
    </source>
</evidence>
<dbReference type="InterPro" id="IPR018062">
    <property type="entry name" value="HTH_AraC-typ_CS"/>
</dbReference>
<dbReference type="InterPro" id="IPR050204">
    <property type="entry name" value="AraC_XylS_family_regulators"/>
</dbReference>
<dbReference type="RefSeq" id="WP_138016444.1">
    <property type="nucleotide sequence ID" value="NZ_SULI01000012.1"/>
</dbReference>
<dbReference type="EMBL" id="SULI01000012">
    <property type="protein sequence ID" value="TKZ19409.1"/>
    <property type="molecule type" value="Genomic_DNA"/>
</dbReference>
<dbReference type="Proteomes" id="UP000306575">
    <property type="component" value="Unassembled WGS sequence"/>
</dbReference>
<dbReference type="GO" id="GO:0043565">
    <property type="term" value="F:sequence-specific DNA binding"/>
    <property type="evidence" value="ECO:0007669"/>
    <property type="project" value="InterPro"/>
</dbReference>
<dbReference type="PANTHER" id="PTHR46796">
    <property type="entry name" value="HTH-TYPE TRANSCRIPTIONAL ACTIVATOR RHAS-RELATED"/>
    <property type="match status" value="1"/>
</dbReference>
<keyword evidence="1" id="KW-0805">Transcription regulation</keyword>
<dbReference type="SUPFAM" id="SSF46689">
    <property type="entry name" value="Homeodomain-like"/>
    <property type="match status" value="2"/>
</dbReference>
<proteinExistence type="predicted"/>
<dbReference type="Pfam" id="PF12833">
    <property type="entry name" value="HTH_18"/>
    <property type="match status" value="1"/>
</dbReference>
<organism evidence="5 6">
    <name type="scientific">Shimia litoralis</name>
    <dbReference type="NCBI Taxonomy" id="420403"/>
    <lineage>
        <taxon>Bacteria</taxon>
        <taxon>Pseudomonadati</taxon>
        <taxon>Pseudomonadota</taxon>
        <taxon>Alphaproteobacteria</taxon>
        <taxon>Rhodobacterales</taxon>
        <taxon>Roseobacteraceae</taxon>
    </lineage>
</organism>
<evidence type="ECO:0000259" key="4">
    <source>
        <dbReference type="PROSITE" id="PS01124"/>
    </source>
</evidence>
<keyword evidence="6" id="KW-1185">Reference proteome</keyword>
<evidence type="ECO:0000256" key="3">
    <source>
        <dbReference type="ARBA" id="ARBA00023163"/>
    </source>
</evidence>
<dbReference type="AlphaFoldDB" id="A0A4U7N197"/>
<dbReference type="InterPro" id="IPR009057">
    <property type="entry name" value="Homeodomain-like_sf"/>
</dbReference>
<evidence type="ECO:0000256" key="2">
    <source>
        <dbReference type="ARBA" id="ARBA00023125"/>
    </source>
</evidence>
<dbReference type="PROSITE" id="PS01124">
    <property type="entry name" value="HTH_ARAC_FAMILY_2"/>
    <property type="match status" value="1"/>
</dbReference>
<dbReference type="PROSITE" id="PS00041">
    <property type="entry name" value="HTH_ARAC_FAMILY_1"/>
    <property type="match status" value="1"/>
</dbReference>
<protein>
    <submittedName>
        <fullName evidence="5">Helix-turn-helix domain-containing protein</fullName>
    </submittedName>
</protein>
<keyword evidence="2" id="KW-0238">DNA-binding</keyword>
<comment type="caution">
    <text evidence="5">The sequence shown here is derived from an EMBL/GenBank/DDBJ whole genome shotgun (WGS) entry which is preliminary data.</text>
</comment>
<dbReference type="SMART" id="SM00342">
    <property type="entry name" value="HTH_ARAC"/>
    <property type="match status" value="1"/>
</dbReference>
<dbReference type="Gene3D" id="1.10.10.60">
    <property type="entry name" value="Homeodomain-like"/>
    <property type="match status" value="1"/>
</dbReference>
<gene>
    <name evidence="5" type="ORF">FAP39_10970</name>
</gene>
<evidence type="ECO:0000256" key="1">
    <source>
        <dbReference type="ARBA" id="ARBA00023015"/>
    </source>
</evidence>
<dbReference type="OrthoDB" id="9793400at2"/>
<keyword evidence="3" id="KW-0804">Transcription</keyword>
<name>A0A4U7N197_9RHOB</name>
<dbReference type="SUPFAM" id="SSF52317">
    <property type="entry name" value="Class I glutamine amidotransferase-like"/>
    <property type="match status" value="1"/>
</dbReference>
<dbReference type="InterPro" id="IPR029062">
    <property type="entry name" value="Class_I_gatase-like"/>
</dbReference>
<dbReference type="GO" id="GO:0003700">
    <property type="term" value="F:DNA-binding transcription factor activity"/>
    <property type="evidence" value="ECO:0007669"/>
    <property type="project" value="InterPro"/>
</dbReference>
<sequence>MLVTPVKNATAQNTTTVGFLCADGMPLDQLALGLEYLKLAGQLSGDEEYSVVLLSIHGGDITTSCGMGVSTNPIGRDGADFHVLVLLGGLQSTSEHKRLRARTVRGHLRVGAIVIAVDRAVFALAETKVLNGLTASVSADLALAFQEQFPDVQSTREDSFKAGRIWTASAGFSFLSLLSGMVARQLSQSKLNELNRNFLTYRPTLSCGCTLKPDGLESGDTGNEAVDKAIHYFRTHMEEPLPLSDVAKKIGVSLRQLERHFRSATGLSPKAYYIYERMEQAKMMVHATNISLQEIALATGFGSYATLSYRYKKTFQVTPVQERRQRAQRENFYYVGQNNRCAGNPQEFVL</sequence>